<feature type="binding site" evidence="9 11">
    <location>
        <position position="83"/>
    </location>
    <ligand>
        <name>FMN</name>
        <dbReference type="ChEBI" id="CHEBI:58210"/>
    </ligand>
</feature>
<dbReference type="HAMAP" id="MF_01629">
    <property type="entry name" value="PdxH"/>
    <property type="match status" value="1"/>
</dbReference>
<keyword evidence="5 9" id="KW-0285">Flavoprotein</keyword>
<feature type="binding site" evidence="9 11">
    <location>
        <position position="184"/>
    </location>
    <ligand>
        <name>FMN</name>
        <dbReference type="ChEBI" id="CHEBI:58210"/>
    </ligand>
</feature>
<feature type="binding site" evidence="10">
    <location>
        <begin position="8"/>
        <end position="11"/>
    </location>
    <ligand>
        <name>substrate</name>
    </ligand>
</feature>
<dbReference type="GO" id="GO:0008615">
    <property type="term" value="P:pyridoxine biosynthetic process"/>
    <property type="evidence" value="ECO:0007669"/>
    <property type="project" value="UniProtKB-UniRule"/>
</dbReference>
<dbReference type="InterPro" id="IPR000659">
    <property type="entry name" value="Pyridox_Oxase"/>
</dbReference>
<dbReference type="NCBIfam" id="NF004231">
    <property type="entry name" value="PRK05679.1"/>
    <property type="match status" value="1"/>
</dbReference>
<comment type="pathway">
    <text evidence="1 9">Cofactor metabolism; pyridoxal 5'-phosphate salvage; pyridoxal 5'-phosphate from pyridoxamine 5'-phosphate: step 1/1.</text>
</comment>
<dbReference type="Gene3D" id="2.30.110.10">
    <property type="entry name" value="Electron Transport, Fmn-binding Protein, Chain A"/>
    <property type="match status" value="1"/>
</dbReference>
<feature type="binding site" evidence="9 11">
    <location>
        <begin position="61"/>
        <end position="66"/>
    </location>
    <ligand>
        <name>FMN</name>
        <dbReference type="ChEBI" id="CHEBI:58210"/>
    </ligand>
</feature>
<feature type="binding site" evidence="9 10">
    <location>
        <position position="66"/>
    </location>
    <ligand>
        <name>substrate</name>
    </ligand>
</feature>
<dbReference type="GO" id="GO:0010181">
    <property type="term" value="F:FMN binding"/>
    <property type="evidence" value="ECO:0007669"/>
    <property type="project" value="UniProtKB-UniRule"/>
</dbReference>
<sequence>MSSLADLRKDYSRASLSETETAADPIDQFAIWFDEASRAQIPEPNAMSVATVGKDGRPSSRIVLIKQFDQQGFTWFTNYDSRKGIDVAENPYVALLFHWVELERQVRIEGKIERVSQEESDAYFYSRPLASQLGAIASQQSRTVESREKLEQQYETTKQQFGEHPSRPEHWGGYRVIPERIEFWQGRPSRMHDRVLYTRDASGQWQRQRLQP</sequence>
<dbReference type="PATRIC" id="fig|964.11.peg.704"/>
<dbReference type="InterPro" id="IPR019576">
    <property type="entry name" value="Pyridoxamine_oxidase_dimer_C"/>
</dbReference>
<evidence type="ECO:0000256" key="6">
    <source>
        <dbReference type="ARBA" id="ARBA00022643"/>
    </source>
</evidence>
<evidence type="ECO:0000259" key="13">
    <source>
        <dbReference type="Pfam" id="PF10590"/>
    </source>
</evidence>
<dbReference type="NCBIfam" id="TIGR00558">
    <property type="entry name" value="pdxH"/>
    <property type="match status" value="1"/>
</dbReference>
<protein>
    <recommendedName>
        <fullName evidence="9">Pyridoxine/pyridoxamine 5'-phosphate oxidase</fullName>
        <ecNumber evidence="9">1.4.3.5</ecNumber>
    </recommendedName>
    <alternativeName>
        <fullName evidence="9">PNP/PMP oxidase</fullName>
        <shortName evidence="9">PNPOx</shortName>
    </alternativeName>
    <alternativeName>
        <fullName evidence="9">Pyridoxal 5'-phosphate synthase</fullName>
    </alternativeName>
</protein>
<dbReference type="InterPro" id="IPR019740">
    <property type="entry name" value="Pyridox_Oxase_CS"/>
</dbReference>
<dbReference type="GO" id="GO:0004733">
    <property type="term" value="F:pyridoxamine phosphate oxidase activity"/>
    <property type="evidence" value="ECO:0007669"/>
    <property type="project" value="UniProtKB-UniRule"/>
</dbReference>
<dbReference type="AlphaFoldDB" id="A2RPV7"/>
<dbReference type="SUPFAM" id="SSF50475">
    <property type="entry name" value="FMN-binding split barrel"/>
    <property type="match status" value="1"/>
</dbReference>
<dbReference type="FunFam" id="2.30.110.10:FF:000005">
    <property type="entry name" value="NAD(P)H-hydrate epimerase"/>
    <property type="match status" value="1"/>
</dbReference>
<keyword evidence="6 9" id="KW-0288">FMN</keyword>
<dbReference type="InterPro" id="IPR012349">
    <property type="entry name" value="Split_barrel_FMN-bd"/>
</dbReference>
<dbReference type="PANTHER" id="PTHR10851">
    <property type="entry name" value="PYRIDOXINE-5-PHOSPHATE OXIDASE"/>
    <property type="match status" value="1"/>
</dbReference>
<evidence type="ECO:0000256" key="5">
    <source>
        <dbReference type="ARBA" id="ARBA00022630"/>
    </source>
</evidence>
<feature type="binding site" evidence="9 10">
    <location>
        <position position="131"/>
    </location>
    <ligand>
        <name>substrate</name>
    </ligand>
</feature>
<evidence type="ECO:0000256" key="11">
    <source>
        <dbReference type="PIRSR" id="PIRSR000190-2"/>
    </source>
</evidence>
<feature type="binding site" evidence="9 11">
    <location>
        <position position="82"/>
    </location>
    <ligand>
        <name>FMN</name>
        <dbReference type="ChEBI" id="CHEBI:58210"/>
    </ligand>
</feature>
<comment type="subunit">
    <text evidence="4 9">Homodimer.</text>
</comment>
<feature type="binding site" evidence="9 11">
    <location>
        <begin position="140"/>
        <end position="141"/>
    </location>
    <ligand>
        <name>FMN</name>
        <dbReference type="ChEBI" id="CHEBI:58210"/>
    </ligand>
</feature>
<dbReference type="PANTHER" id="PTHR10851:SF0">
    <property type="entry name" value="PYRIDOXINE-5'-PHOSPHATE OXIDASE"/>
    <property type="match status" value="1"/>
</dbReference>
<feature type="domain" description="Pyridoxamine 5'-phosphate oxidase N-terminal" evidence="12">
    <location>
        <begin position="33"/>
        <end position="159"/>
    </location>
</feature>
<reference evidence="14" key="1">
    <citation type="submission" date="2007-01" db="EMBL/GenBank/DDBJ databases">
        <title>A two-dimensional proteome reference map of Herbaspirillum seropedicae proteins.</title>
        <authorList>
            <person name="Chaves D.F.S."/>
            <person name="Ferrer P.P."/>
            <person name="Monteiro R.A."/>
            <person name="Souza E.M."/>
            <person name="Cruz L.M."/>
            <person name="Pedrosa F.O."/>
        </authorList>
    </citation>
    <scope>NUCLEOTIDE SEQUENCE</scope>
</reference>
<dbReference type="PIRSF" id="PIRSF000190">
    <property type="entry name" value="Pyd_amn-ph_oxd"/>
    <property type="match status" value="1"/>
</dbReference>
<evidence type="ECO:0000256" key="4">
    <source>
        <dbReference type="ARBA" id="ARBA00011738"/>
    </source>
</evidence>
<feature type="domain" description="Pyridoxine 5'-phosphate oxidase dimerisation C-terminal" evidence="13">
    <location>
        <begin position="171"/>
        <end position="212"/>
    </location>
</feature>
<keyword evidence="7 9" id="KW-0560">Oxidoreductase</keyword>
<dbReference type="OMA" id="AYFRTRP"/>
<feature type="binding site" evidence="9 11">
    <location>
        <position position="105"/>
    </location>
    <ligand>
        <name>FMN</name>
        <dbReference type="ChEBI" id="CHEBI:58210"/>
    </ligand>
</feature>
<evidence type="ECO:0000256" key="2">
    <source>
        <dbReference type="ARBA" id="ARBA00005037"/>
    </source>
</evidence>
<evidence type="ECO:0000256" key="1">
    <source>
        <dbReference type="ARBA" id="ARBA00004738"/>
    </source>
</evidence>
<dbReference type="GeneID" id="29393991"/>
<organism evidence="14">
    <name type="scientific">Herbaspirillum seropedicae</name>
    <dbReference type="NCBI Taxonomy" id="964"/>
    <lineage>
        <taxon>Bacteria</taxon>
        <taxon>Pseudomonadati</taxon>
        <taxon>Pseudomonadota</taxon>
        <taxon>Betaproteobacteria</taxon>
        <taxon>Burkholderiales</taxon>
        <taxon>Oxalobacteraceae</taxon>
        <taxon>Herbaspirillum</taxon>
    </lineage>
</organism>
<reference evidence="14" key="2">
    <citation type="submission" date="2007-02" db="EMBL/GenBank/DDBJ databases">
        <title>Genome sequence of the nitrogen fixing bacterium Herbaspirillum seropedicae.</title>
        <authorList>
            <person name="Pedrosa F.O."/>
        </authorList>
    </citation>
    <scope>NUCLEOTIDE SEQUENCE</scope>
</reference>
<dbReference type="InterPro" id="IPR011576">
    <property type="entry name" value="Pyridox_Oxase_N"/>
</dbReference>
<feature type="binding site" evidence="9 10">
    <location>
        <begin position="190"/>
        <end position="192"/>
    </location>
    <ligand>
        <name>substrate</name>
    </ligand>
</feature>
<comment type="catalytic activity">
    <reaction evidence="9">
        <text>pyridoxine 5'-phosphate + O2 = pyridoxal 5'-phosphate + H2O2</text>
        <dbReference type="Rhea" id="RHEA:15149"/>
        <dbReference type="ChEBI" id="CHEBI:15379"/>
        <dbReference type="ChEBI" id="CHEBI:16240"/>
        <dbReference type="ChEBI" id="CHEBI:58589"/>
        <dbReference type="ChEBI" id="CHEBI:597326"/>
        <dbReference type="EC" id="1.4.3.5"/>
    </reaction>
</comment>
<dbReference type="Pfam" id="PF01243">
    <property type="entry name" value="PNPOx_N"/>
    <property type="match status" value="1"/>
</dbReference>
<evidence type="ECO:0000256" key="7">
    <source>
        <dbReference type="ARBA" id="ARBA00023002"/>
    </source>
</evidence>
<dbReference type="PROSITE" id="PS01064">
    <property type="entry name" value="PYRIDOX_OXIDASE"/>
    <property type="match status" value="1"/>
</dbReference>
<comment type="function">
    <text evidence="9">Catalyzes the oxidation of either pyridoxine 5'-phosphate (PNP) or pyridoxamine 5'-phosphate (PMP) into pyridoxal 5'-phosphate (PLP).</text>
</comment>
<dbReference type="Pfam" id="PF10590">
    <property type="entry name" value="PNP_phzG_C"/>
    <property type="match status" value="1"/>
</dbReference>
<evidence type="ECO:0000313" key="14">
    <source>
        <dbReference type="EMBL" id="CAM32614.1"/>
    </source>
</evidence>
<evidence type="ECO:0000256" key="3">
    <source>
        <dbReference type="ARBA" id="ARBA00007301"/>
    </source>
</evidence>
<evidence type="ECO:0000256" key="9">
    <source>
        <dbReference type="HAMAP-Rule" id="MF_01629"/>
    </source>
</evidence>
<comment type="similarity">
    <text evidence="3 9">Belongs to the pyridoxamine 5'-phosphate oxidase family.</text>
</comment>
<evidence type="ECO:0000256" key="8">
    <source>
        <dbReference type="ARBA" id="ARBA00023096"/>
    </source>
</evidence>
<feature type="binding site" evidence="9 10">
    <location>
        <position position="127"/>
    </location>
    <ligand>
        <name>substrate</name>
    </ligand>
</feature>
<dbReference type="KEGG" id="hsz:ACP92_03405"/>
<comment type="catalytic activity">
    <reaction evidence="9">
        <text>pyridoxamine 5'-phosphate + O2 + H2O = pyridoxal 5'-phosphate + H2O2 + NH4(+)</text>
        <dbReference type="Rhea" id="RHEA:15817"/>
        <dbReference type="ChEBI" id="CHEBI:15377"/>
        <dbReference type="ChEBI" id="CHEBI:15379"/>
        <dbReference type="ChEBI" id="CHEBI:16240"/>
        <dbReference type="ChEBI" id="CHEBI:28938"/>
        <dbReference type="ChEBI" id="CHEBI:58451"/>
        <dbReference type="ChEBI" id="CHEBI:597326"/>
        <dbReference type="EC" id="1.4.3.5"/>
    </reaction>
</comment>
<dbReference type="EC" id="1.4.3.5" evidence="9"/>
<dbReference type="RefSeq" id="WP_013232719.1">
    <property type="nucleotide sequence ID" value="NZ_CP011930.1"/>
</dbReference>
<evidence type="ECO:0000259" key="12">
    <source>
        <dbReference type="Pfam" id="PF01243"/>
    </source>
</evidence>
<comment type="pathway">
    <text evidence="2 9">Cofactor metabolism; pyridoxal 5'-phosphate salvage; pyridoxal 5'-phosphate from pyridoxine 5'-phosphate: step 1/1.</text>
</comment>
<comment type="cofactor">
    <cofactor evidence="9 11">
        <name>FMN</name>
        <dbReference type="ChEBI" id="CHEBI:58210"/>
    </cofactor>
    <text evidence="9 11">Binds 1 FMN per subunit.</text>
</comment>
<feature type="binding site" evidence="9 10">
    <location>
        <position position="123"/>
    </location>
    <ligand>
        <name>substrate</name>
    </ligand>
</feature>
<keyword evidence="8 9" id="KW-0664">Pyridoxine biosynthesis</keyword>
<accession>A2RPV7</accession>
<feature type="binding site" evidence="9 11">
    <location>
        <begin position="76"/>
        <end position="77"/>
    </location>
    <ligand>
        <name>FMN</name>
        <dbReference type="ChEBI" id="CHEBI:58210"/>
    </ligand>
</feature>
<evidence type="ECO:0000256" key="10">
    <source>
        <dbReference type="PIRSR" id="PIRSR000190-1"/>
    </source>
</evidence>
<gene>
    <name evidence="9 14" type="primary">pdxH</name>
</gene>
<dbReference type="UniPathway" id="UPA01068">
    <property type="reaction ID" value="UER00304"/>
</dbReference>
<proteinExistence type="inferred from homology"/>
<feature type="binding site" evidence="9 11">
    <location>
        <position position="194"/>
    </location>
    <ligand>
        <name>FMN</name>
        <dbReference type="ChEBI" id="CHEBI:58210"/>
    </ligand>
</feature>
<name>A2RPV7_HERSE</name>
<dbReference type="EMBL" id="AM490519">
    <property type="protein sequence ID" value="CAM32614.1"/>
    <property type="molecule type" value="Genomic_DNA"/>
</dbReference>